<keyword evidence="17" id="KW-0812">Transmembrane</keyword>
<dbReference type="InterPro" id="IPR001128">
    <property type="entry name" value="Cyt_P450"/>
</dbReference>
<evidence type="ECO:0000256" key="8">
    <source>
        <dbReference type="ARBA" id="ARBA00022824"/>
    </source>
</evidence>
<dbReference type="EC" id="1.14.14.1" evidence="5"/>
<keyword evidence="6 15" id="KW-0349">Heme</keyword>
<dbReference type="GO" id="GO:0020037">
    <property type="term" value="F:heme binding"/>
    <property type="evidence" value="ECO:0007669"/>
    <property type="project" value="InterPro"/>
</dbReference>
<evidence type="ECO:0000256" key="2">
    <source>
        <dbReference type="ARBA" id="ARBA00004174"/>
    </source>
</evidence>
<evidence type="ECO:0000256" key="10">
    <source>
        <dbReference type="ARBA" id="ARBA00023002"/>
    </source>
</evidence>
<dbReference type="Pfam" id="PF00067">
    <property type="entry name" value="p450"/>
    <property type="match status" value="1"/>
</dbReference>
<keyword evidence="10 16" id="KW-0560">Oxidoreductase</keyword>
<dbReference type="PRINTS" id="PR00463">
    <property type="entry name" value="EP450I"/>
</dbReference>
<proteinExistence type="evidence at transcript level"/>
<dbReference type="EMBL" id="LC388685">
    <property type="protein sequence ID" value="BBE49549.1"/>
    <property type="molecule type" value="mRNA"/>
</dbReference>
<dbReference type="PRINTS" id="PR00385">
    <property type="entry name" value="P450"/>
</dbReference>
<keyword evidence="17" id="KW-1133">Transmembrane helix</keyword>
<evidence type="ECO:0000256" key="15">
    <source>
        <dbReference type="PIRSR" id="PIRSR602401-1"/>
    </source>
</evidence>
<evidence type="ECO:0000256" key="17">
    <source>
        <dbReference type="SAM" id="Phobius"/>
    </source>
</evidence>
<evidence type="ECO:0000256" key="6">
    <source>
        <dbReference type="ARBA" id="ARBA00022617"/>
    </source>
</evidence>
<feature type="transmembrane region" description="Helical" evidence="17">
    <location>
        <begin position="6"/>
        <end position="25"/>
    </location>
</feature>
<dbReference type="GO" id="GO:0005506">
    <property type="term" value="F:iron ion binding"/>
    <property type="evidence" value="ECO:0007669"/>
    <property type="project" value="InterPro"/>
</dbReference>
<protein>
    <recommendedName>
        <fullName evidence="5">unspecific monooxygenase</fullName>
        <ecNumber evidence="5">1.14.14.1</ecNumber>
    </recommendedName>
</protein>
<dbReference type="AlphaFoldDB" id="A0A455R2Z3"/>
<organism evidence="18">
    <name type="scientific">Adoxophyes honmai</name>
    <name type="common">Smaller tea tortrix moth</name>
    <dbReference type="NCBI Taxonomy" id="85585"/>
    <lineage>
        <taxon>Eukaryota</taxon>
        <taxon>Metazoa</taxon>
        <taxon>Ecdysozoa</taxon>
        <taxon>Arthropoda</taxon>
        <taxon>Hexapoda</taxon>
        <taxon>Insecta</taxon>
        <taxon>Pterygota</taxon>
        <taxon>Neoptera</taxon>
        <taxon>Endopterygota</taxon>
        <taxon>Lepidoptera</taxon>
        <taxon>Glossata</taxon>
        <taxon>Ditrysia</taxon>
        <taxon>Tortricoidea</taxon>
        <taxon>Tortricidae</taxon>
        <taxon>Tortricinae</taxon>
        <taxon>Adoxophyes</taxon>
    </lineage>
</organism>
<evidence type="ECO:0000256" key="9">
    <source>
        <dbReference type="ARBA" id="ARBA00022848"/>
    </source>
</evidence>
<dbReference type="InterPro" id="IPR036396">
    <property type="entry name" value="Cyt_P450_sf"/>
</dbReference>
<keyword evidence="8" id="KW-0256">Endoplasmic reticulum</keyword>
<comment type="catalytic activity">
    <reaction evidence="14">
        <text>an organic molecule + reduced [NADPH--hemoprotein reductase] + O2 = an alcohol + oxidized [NADPH--hemoprotein reductase] + H2O + H(+)</text>
        <dbReference type="Rhea" id="RHEA:17149"/>
        <dbReference type="Rhea" id="RHEA-COMP:11964"/>
        <dbReference type="Rhea" id="RHEA-COMP:11965"/>
        <dbReference type="ChEBI" id="CHEBI:15377"/>
        <dbReference type="ChEBI" id="CHEBI:15378"/>
        <dbReference type="ChEBI" id="CHEBI:15379"/>
        <dbReference type="ChEBI" id="CHEBI:30879"/>
        <dbReference type="ChEBI" id="CHEBI:57618"/>
        <dbReference type="ChEBI" id="CHEBI:58210"/>
        <dbReference type="ChEBI" id="CHEBI:142491"/>
        <dbReference type="EC" id="1.14.14.1"/>
    </reaction>
</comment>
<evidence type="ECO:0000256" key="7">
    <source>
        <dbReference type="ARBA" id="ARBA00022723"/>
    </source>
</evidence>
<keyword evidence="11 15" id="KW-0408">Iron</keyword>
<keyword evidence="13 17" id="KW-0472">Membrane</keyword>
<dbReference type="FunFam" id="1.10.630.10:FF:000042">
    <property type="entry name" value="Cytochrome P450"/>
    <property type="match status" value="1"/>
</dbReference>
<dbReference type="InterPro" id="IPR050476">
    <property type="entry name" value="Insect_CytP450_Detox"/>
</dbReference>
<comment type="cofactor">
    <cofactor evidence="1 15">
        <name>heme</name>
        <dbReference type="ChEBI" id="CHEBI:30413"/>
    </cofactor>
</comment>
<dbReference type="CDD" id="cd11056">
    <property type="entry name" value="CYP6-like"/>
    <property type="match status" value="1"/>
</dbReference>
<dbReference type="PROSITE" id="PS00086">
    <property type="entry name" value="CYTOCHROME_P450"/>
    <property type="match status" value="1"/>
</dbReference>
<evidence type="ECO:0000256" key="16">
    <source>
        <dbReference type="RuleBase" id="RU000461"/>
    </source>
</evidence>
<dbReference type="PANTHER" id="PTHR24292:SF54">
    <property type="entry name" value="CYP9F3-RELATED"/>
    <property type="match status" value="1"/>
</dbReference>
<evidence type="ECO:0000313" key="18">
    <source>
        <dbReference type="EMBL" id="BBE49549.1"/>
    </source>
</evidence>
<name>A0A455R2Z3_ADOHO</name>
<reference evidence="18" key="1">
    <citation type="journal article" date="2019" name="Sci. Rep.">
        <title>Genome-wide Identification of Tebufenozide Resistant Genes in the smaller tea tortrix, Adoxophyes honmai (Lepidoptera: Tortricidae).</title>
        <authorList>
            <person name="Uchibori-Asano M."/>
            <person name="Jouraku A."/>
            <person name="Uchiyama T."/>
            <person name="Yokoi K."/>
            <person name="Akiduki G."/>
            <person name="Suetsugu Y."/>
            <person name="Kobayashi T."/>
            <person name="Ozawa A."/>
            <person name="Minami S."/>
            <person name="Ishizuka C."/>
            <person name="Nakagawa Y."/>
            <person name="Daimon T."/>
            <person name="Shinoda T."/>
        </authorList>
    </citation>
    <scope>NUCLEOTIDE SEQUENCE</scope>
    <source>
        <strain evidence="18">Kanaya1960-S</strain>
    </source>
</reference>
<evidence type="ECO:0000256" key="1">
    <source>
        <dbReference type="ARBA" id="ARBA00001971"/>
    </source>
</evidence>
<keyword evidence="12 16" id="KW-0503">Monooxygenase</keyword>
<dbReference type="InterPro" id="IPR002401">
    <property type="entry name" value="Cyt_P450_E_grp-I"/>
</dbReference>
<dbReference type="GO" id="GO:0005789">
    <property type="term" value="C:endoplasmic reticulum membrane"/>
    <property type="evidence" value="ECO:0007669"/>
    <property type="project" value="UniProtKB-SubCell"/>
</dbReference>
<evidence type="ECO:0000256" key="5">
    <source>
        <dbReference type="ARBA" id="ARBA00012109"/>
    </source>
</evidence>
<feature type="binding site" description="axial binding residue" evidence="15">
    <location>
        <position position="481"/>
    </location>
    <ligand>
        <name>heme</name>
        <dbReference type="ChEBI" id="CHEBI:30413"/>
    </ligand>
    <ligandPart>
        <name>Fe</name>
        <dbReference type="ChEBI" id="CHEBI:18248"/>
    </ligandPart>
</feature>
<evidence type="ECO:0000256" key="4">
    <source>
        <dbReference type="ARBA" id="ARBA00010617"/>
    </source>
</evidence>
<evidence type="ECO:0000256" key="11">
    <source>
        <dbReference type="ARBA" id="ARBA00023004"/>
    </source>
</evidence>
<evidence type="ECO:0000256" key="3">
    <source>
        <dbReference type="ARBA" id="ARBA00004406"/>
    </source>
</evidence>
<gene>
    <name evidence="18" type="primary">CYP9A20-Ah3</name>
</gene>
<comment type="subcellular location">
    <subcellularLocation>
        <location evidence="3">Endoplasmic reticulum membrane</location>
        <topology evidence="3">Peripheral membrane protein</topology>
    </subcellularLocation>
    <subcellularLocation>
        <location evidence="2">Microsome membrane</location>
        <topology evidence="2">Peripheral membrane protein</topology>
    </subcellularLocation>
</comment>
<evidence type="ECO:0000256" key="12">
    <source>
        <dbReference type="ARBA" id="ARBA00023033"/>
    </source>
</evidence>
<keyword evidence="9" id="KW-0492">Microsome</keyword>
<dbReference type="SUPFAM" id="SSF48264">
    <property type="entry name" value="Cytochrome P450"/>
    <property type="match status" value="1"/>
</dbReference>
<dbReference type="InterPro" id="IPR017972">
    <property type="entry name" value="Cyt_P450_CS"/>
</dbReference>
<dbReference type="Gene3D" id="1.10.630.10">
    <property type="entry name" value="Cytochrome P450"/>
    <property type="match status" value="1"/>
</dbReference>
<comment type="similarity">
    <text evidence="4 16">Belongs to the cytochrome P450 family.</text>
</comment>
<dbReference type="PANTHER" id="PTHR24292">
    <property type="entry name" value="CYTOCHROME P450"/>
    <property type="match status" value="1"/>
</dbReference>
<evidence type="ECO:0000256" key="13">
    <source>
        <dbReference type="ARBA" id="ARBA00023136"/>
    </source>
</evidence>
<evidence type="ECO:0000256" key="14">
    <source>
        <dbReference type="ARBA" id="ARBA00047827"/>
    </source>
</evidence>
<accession>A0A455R2Z3</accession>
<sequence>MELYPIMLFVVLLAGAALALASWLWRHFSHFSRMGVNHVSAVPLLGDMAGVVLQKEHTVDVLMRCYGGFPDDRFVGRYEFMAPFLLIKDPELLKRITVKDFDYFVDRSRVIDEKIEPLFGRALVGLRSDEWRNMRSNLSPAFTSSKIRQMVPFMVDVGEKMMSALKSKIDQSKDGYIDLEAKNLTSRYATDVIATCAFGLEINSQTEDNLFYKISTETTSFSAGAKIRLFAYRIVPWVMYTLKLSIFPKKIREFYSNVVLGAMKQREEMNIHRPDMINLLMEAKKGQLSHDVKTAKDEHAGFATVEESEIGKSKTKNTAWSDMDLVAQAVIFLFAGYETVSTTMAFLLHELAVNPECQEKLVQEIRENEERNNGQFDYNSVQHMTYLDMIVSEVLRKWPAAPVVDRLCMKDYNLGKPNSKATKDIILRKGQAVQIPLWSFQHDPKYFPHPDKFDPERFSEENKHKIDPFTYMPFGLGPRNCIGSRFALCEVKVMAYQLLQHIEVSPCEKTTIPIRLCNKNGLRIAVEGGHWLRFRARK</sequence>
<keyword evidence="7 15" id="KW-0479">Metal-binding</keyword>
<dbReference type="GO" id="GO:0016712">
    <property type="term" value="F:oxidoreductase activity, acting on paired donors, with incorporation or reduction of molecular oxygen, reduced flavin or flavoprotein as one donor, and incorporation of one atom of oxygen"/>
    <property type="evidence" value="ECO:0007669"/>
    <property type="project" value="UniProtKB-EC"/>
</dbReference>